<dbReference type="Gene3D" id="3.40.50.300">
    <property type="entry name" value="P-loop containing nucleotide triphosphate hydrolases"/>
    <property type="match status" value="1"/>
</dbReference>
<dbReference type="PANTHER" id="PTHR43384:SF13">
    <property type="entry name" value="SLR0110 PROTEIN"/>
    <property type="match status" value="1"/>
</dbReference>
<dbReference type="GO" id="GO:0000160">
    <property type="term" value="P:phosphorelay signal transduction system"/>
    <property type="evidence" value="ECO:0007669"/>
    <property type="project" value="InterPro"/>
</dbReference>
<evidence type="ECO:0000313" key="5">
    <source>
        <dbReference type="EMBL" id="QGU00105.1"/>
    </source>
</evidence>
<dbReference type="SUPFAM" id="SSF52540">
    <property type="entry name" value="P-loop containing nucleoside triphosphate hydrolases"/>
    <property type="match status" value="1"/>
</dbReference>
<dbReference type="InterPro" id="IPR001789">
    <property type="entry name" value="Sig_transdc_resp-reg_receiver"/>
</dbReference>
<evidence type="ECO:0000256" key="2">
    <source>
        <dbReference type="ARBA" id="ARBA00024867"/>
    </source>
</evidence>
<evidence type="ECO:0000313" key="6">
    <source>
        <dbReference type="Proteomes" id="UP000426444"/>
    </source>
</evidence>
<dbReference type="EMBL" id="CP046457">
    <property type="protein sequence ID" value="QGU00105.1"/>
    <property type="molecule type" value="Genomic_DNA"/>
</dbReference>
<dbReference type="CDD" id="cd17535">
    <property type="entry name" value="REC_NarL-like"/>
    <property type="match status" value="1"/>
</dbReference>
<feature type="modified residue" description="4-aspartylphosphate" evidence="3">
    <location>
        <position position="56"/>
    </location>
</feature>
<dbReference type="PANTHER" id="PTHR43384">
    <property type="entry name" value="SEPTUM SITE-DETERMINING PROTEIN MIND HOMOLOG, CHLOROPLASTIC-RELATED"/>
    <property type="match status" value="1"/>
</dbReference>
<comment type="function">
    <text evidence="2">May play the central regulatory role in sporulation. It may be an element of the effector pathway responsible for the activation of sporulation genes in response to nutritional stress. Spo0A may act in concert with spo0H (a sigma factor) to control the expression of some genes that are critical to the sporulation process.</text>
</comment>
<dbReference type="GO" id="GO:0005829">
    <property type="term" value="C:cytosol"/>
    <property type="evidence" value="ECO:0007669"/>
    <property type="project" value="TreeGrafter"/>
</dbReference>
<organism evidence="5 6">
    <name type="scientific">Candidatus Syntrophocurvum alkaliphilum</name>
    <dbReference type="NCBI Taxonomy" id="2293317"/>
    <lineage>
        <taxon>Bacteria</taxon>
        <taxon>Bacillati</taxon>
        <taxon>Bacillota</taxon>
        <taxon>Clostridia</taxon>
        <taxon>Eubacteriales</taxon>
        <taxon>Syntrophomonadaceae</taxon>
        <taxon>Candidatus Syntrophocurvum</taxon>
    </lineage>
</organism>
<dbReference type="InterPro" id="IPR027417">
    <property type="entry name" value="P-loop_NTPase"/>
</dbReference>
<dbReference type="GO" id="GO:0009898">
    <property type="term" value="C:cytoplasmic side of plasma membrane"/>
    <property type="evidence" value="ECO:0007669"/>
    <property type="project" value="TreeGrafter"/>
</dbReference>
<dbReference type="RefSeq" id="WP_197079056.1">
    <property type="nucleotide sequence ID" value="NZ_CP046457.1"/>
</dbReference>
<evidence type="ECO:0000256" key="3">
    <source>
        <dbReference type="PROSITE-ProRule" id="PRU00169"/>
    </source>
</evidence>
<dbReference type="InterPro" id="IPR050625">
    <property type="entry name" value="ParA/MinD_ATPase"/>
</dbReference>
<dbReference type="SUPFAM" id="SSF52172">
    <property type="entry name" value="CheY-like"/>
    <property type="match status" value="1"/>
</dbReference>
<dbReference type="InterPro" id="IPR058245">
    <property type="entry name" value="NreC/VraR/RcsB-like_REC"/>
</dbReference>
<sequence length="389" mass="43207">MKKIKLLLADDNEHMRASLKELLELDDSIDIVGEAKDGKDVLDKIDNMEPEIIIMDVNMPTIDGIETTKQITFKYPQISVIMISVNDEQHNFKQAMLAGAKEYLIKPISPNELISTVKNVAEFNRARLSTAPPREEKVEIENITSALNEDINKLITVFGAKGGVGKSIISTNLAVELAQKYKEQVGVIDLDVQFGDVSVIMNIYPRKTISELVQEDKLSKELLIEYIYERNGVQILAAPNKPEYAELVTPDSVSNVINLFKEMHHYTIIDMPSFIDENSLAALEAADTILLVVTLDLPTIKNVKKGLELLKPLELLSKTKLILNRSSGVAGIEPRDVEKVLDMKIDAEIPSDGKLVISSLNQGVPLVKLNPRATISKSIANLMRLIESL</sequence>
<dbReference type="PROSITE" id="PS50110">
    <property type="entry name" value="RESPONSE_REGULATORY"/>
    <property type="match status" value="1"/>
</dbReference>
<dbReference type="GO" id="GO:0016887">
    <property type="term" value="F:ATP hydrolysis activity"/>
    <property type="evidence" value="ECO:0007669"/>
    <property type="project" value="TreeGrafter"/>
</dbReference>
<keyword evidence="6" id="KW-1185">Reference proteome</keyword>
<protein>
    <recommendedName>
        <fullName evidence="1">Stage 0 sporulation protein A homolog</fullName>
    </recommendedName>
</protein>
<dbReference type="Pfam" id="PF13614">
    <property type="entry name" value="AAA_31"/>
    <property type="match status" value="1"/>
</dbReference>
<dbReference type="Proteomes" id="UP000426444">
    <property type="component" value="Chromosome"/>
</dbReference>
<evidence type="ECO:0000256" key="1">
    <source>
        <dbReference type="ARBA" id="ARBA00018672"/>
    </source>
</evidence>
<dbReference type="InterPro" id="IPR025669">
    <property type="entry name" value="AAA_dom"/>
</dbReference>
<dbReference type="Gene3D" id="3.40.50.2300">
    <property type="match status" value="1"/>
</dbReference>
<dbReference type="Pfam" id="PF00072">
    <property type="entry name" value="Response_reg"/>
    <property type="match status" value="1"/>
</dbReference>
<dbReference type="AlphaFoldDB" id="A0A6I6DKP7"/>
<name>A0A6I6DKP7_9FIRM</name>
<dbReference type="GO" id="GO:0051782">
    <property type="term" value="P:negative regulation of cell division"/>
    <property type="evidence" value="ECO:0007669"/>
    <property type="project" value="TreeGrafter"/>
</dbReference>
<gene>
    <name evidence="5" type="ORF">SYNTR_1511</name>
</gene>
<dbReference type="KEGG" id="salq:SYNTR_1511"/>
<keyword evidence="3" id="KW-0597">Phosphoprotein</keyword>
<dbReference type="SMART" id="SM00448">
    <property type="entry name" value="REC"/>
    <property type="match status" value="1"/>
</dbReference>
<reference evidence="6" key="1">
    <citation type="journal article" date="2019" name="Microbiology">
        <title>Complete Genome Sequence of an Uncultured Bacterium of the Candidate Phylum Bipolaricaulota.</title>
        <authorList>
            <person name="Kadnikov V.V."/>
            <person name="Mardanov A.V."/>
            <person name="Beletsky A.V."/>
            <person name="Frank Y.A."/>
            <person name="Karnachuk O.V."/>
            <person name="Ravin N.V."/>
        </authorList>
    </citation>
    <scope>NUCLEOTIDE SEQUENCE [LARGE SCALE GENOMIC DNA]</scope>
</reference>
<accession>A0A6I6DKP7</accession>
<evidence type="ECO:0000259" key="4">
    <source>
        <dbReference type="PROSITE" id="PS50110"/>
    </source>
</evidence>
<feature type="domain" description="Response regulatory" evidence="4">
    <location>
        <begin position="5"/>
        <end position="121"/>
    </location>
</feature>
<dbReference type="GO" id="GO:0005524">
    <property type="term" value="F:ATP binding"/>
    <property type="evidence" value="ECO:0007669"/>
    <property type="project" value="TreeGrafter"/>
</dbReference>
<proteinExistence type="predicted"/>
<dbReference type="InterPro" id="IPR011006">
    <property type="entry name" value="CheY-like_superfamily"/>
</dbReference>